<evidence type="ECO:0008006" key="3">
    <source>
        <dbReference type="Google" id="ProtNLM"/>
    </source>
</evidence>
<dbReference type="Proteomes" id="UP001596091">
    <property type="component" value="Unassembled WGS sequence"/>
</dbReference>
<name>A0ABW1ELS0_9BACT</name>
<proteinExistence type="predicted"/>
<protein>
    <recommendedName>
        <fullName evidence="3">Adenylate cyclase</fullName>
    </recommendedName>
</protein>
<gene>
    <name evidence="1" type="ORF">ACFPT7_22980</name>
</gene>
<dbReference type="RefSeq" id="WP_263333333.1">
    <property type="nucleotide sequence ID" value="NZ_JAGSYH010000002.1"/>
</dbReference>
<sequence>MAAAPPLPKSFEDAARQHLAVEAELERVCSSPHFRSSRRSCEFLRYIVQVTLSGRLDSLKERSIGIDLFGRDTSYEPSSDATVRVRANEVRKRLSSYYASGDALVESHSIRIELPTGTYIPRFIPDSIPLHPQAAPTQPETVHGTAETIAAQLPARSAVVPVISSLTLMRPALLALLLCTLLLRHKLENREEYLRFWDRLLSGRSALVLSVSPQDRPSLASSLYPLVWVAGRYGVDATMQSDSLTGVKPEALASVQVGYISSTEPGDSRLRWTITATPHETAATASQPADGNLPLLVDHRSSTQKGSALIPHAAMALLTILPEDPSLLHVQGTDAAAIRHLLEDLTVEHNFPHGLTEHFNSRGVLQVLEYRDTATGAWQRNTFWGDAQ</sequence>
<dbReference type="EMBL" id="JBHSPH010000016">
    <property type="protein sequence ID" value="MFC5865189.1"/>
    <property type="molecule type" value="Genomic_DNA"/>
</dbReference>
<evidence type="ECO:0000313" key="1">
    <source>
        <dbReference type="EMBL" id="MFC5865189.1"/>
    </source>
</evidence>
<accession>A0ABW1ELS0</accession>
<comment type="caution">
    <text evidence="1">The sequence shown here is derived from an EMBL/GenBank/DDBJ whole genome shotgun (WGS) entry which is preliminary data.</text>
</comment>
<keyword evidence="2" id="KW-1185">Reference proteome</keyword>
<organism evidence="1 2">
    <name type="scientific">Acidicapsa dinghuensis</name>
    <dbReference type="NCBI Taxonomy" id="2218256"/>
    <lineage>
        <taxon>Bacteria</taxon>
        <taxon>Pseudomonadati</taxon>
        <taxon>Acidobacteriota</taxon>
        <taxon>Terriglobia</taxon>
        <taxon>Terriglobales</taxon>
        <taxon>Acidobacteriaceae</taxon>
        <taxon>Acidicapsa</taxon>
    </lineage>
</organism>
<reference evidence="2" key="1">
    <citation type="journal article" date="2019" name="Int. J. Syst. Evol. Microbiol.">
        <title>The Global Catalogue of Microorganisms (GCM) 10K type strain sequencing project: providing services to taxonomists for standard genome sequencing and annotation.</title>
        <authorList>
            <consortium name="The Broad Institute Genomics Platform"/>
            <consortium name="The Broad Institute Genome Sequencing Center for Infectious Disease"/>
            <person name="Wu L."/>
            <person name="Ma J."/>
        </authorList>
    </citation>
    <scope>NUCLEOTIDE SEQUENCE [LARGE SCALE GENOMIC DNA]</scope>
    <source>
        <strain evidence="2">JCM 4087</strain>
    </source>
</reference>
<evidence type="ECO:0000313" key="2">
    <source>
        <dbReference type="Proteomes" id="UP001596091"/>
    </source>
</evidence>